<dbReference type="PANTHER" id="PTHR21724">
    <property type="entry name" value="SHKT DOMAIN-CONTAINING PROTEIN"/>
    <property type="match status" value="1"/>
</dbReference>
<organism evidence="4">
    <name type="scientific">Caenorhabditis remanei</name>
    <name type="common">Caenorhabditis vulgaris</name>
    <dbReference type="NCBI Taxonomy" id="31234"/>
    <lineage>
        <taxon>Eukaryota</taxon>
        <taxon>Metazoa</taxon>
        <taxon>Ecdysozoa</taxon>
        <taxon>Nematoda</taxon>
        <taxon>Chromadorea</taxon>
        <taxon>Rhabditida</taxon>
        <taxon>Rhabditina</taxon>
        <taxon>Rhabditomorpha</taxon>
        <taxon>Rhabditoidea</taxon>
        <taxon>Rhabditidae</taxon>
        <taxon>Peloderinae</taxon>
        <taxon>Caenorhabditis</taxon>
    </lineage>
</organism>
<proteinExistence type="predicted"/>
<dbReference type="AlphaFoldDB" id="E3LHX3"/>
<dbReference type="KEGG" id="crq:GCK72_020184"/>
<dbReference type="Proteomes" id="UP000008281">
    <property type="component" value="Unassembled WGS sequence"/>
</dbReference>
<protein>
    <recommendedName>
        <fullName evidence="2">ShKT domain-containing protein</fullName>
    </recommendedName>
</protein>
<dbReference type="SMART" id="SM00254">
    <property type="entry name" value="ShKT"/>
    <property type="match status" value="4"/>
</dbReference>
<evidence type="ECO:0000256" key="1">
    <source>
        <dbReference type="PROSITE-ProRule" id="PRU01005"/>
    </source>
</evidence>
<dbReference type="eggNOG" id="ENOG502TGGU">
    <property type="taxonomic scope" value="Eukaryota"/>
</dbReference>
<dbReference type="PROSITE" id="PS51670">
    <property type="entry name" value="SHKT"/>
    <property type="match status" value="3"/>
</dbReference>
<evidence type="ECO:0000313" key="4">
    <source>
        <dbReference type="Proteomes" id="UP000008281"/>
    </source>
</evidence>
<keyword evidence="1" id="KW-1015">Disulfide bond</keyword>
<keyword evidence="4" id="KW-1185">Reference proteome</keyword>
<evidence type="ECO:0000313" key="3">
    <source>
        <dbReference type="EMBL" id="EFO95067.1"/>
    </source>
</evidence>
<dbReference type="FunCoup" id="E3LHX3">
    <property type="interactions" value="9"/>
</dbReference>
<reference evidence="3" key="1">
    <citation type="submission" date="2007-07" db="EMBL/GenBank/DDBJ databases">
        <title>PCAP assembly of the Caenorhabditis remanei genome.</title>
        <authorList>
            <consortium name="The Caenorhabditis remanei Sequencing Consortium"/>
            <person name="Wilson R.K."/>
        </authorList>
    </citation>
    <scope>NUCLEOTIDE SEQUENCE [LARGE SCALE GENOMIC DNA]</scope>
    <source>
        <strain evidence="3">PB4641</strain>
    </source>
</reference>
<feature type="disulfide bond" evidence="1">
    <location>
        <begin position="191"/>
        <end position="225"/>
    </location>
</feature>
<dbReference type="GeneID" id="9818063"/>
<feature type="domain" description="ShKT" evidence="2">
    <location>
        <begin position="140"/>
        <end position="186"/>
    </location>
</feature>
<evidence type="ECO:0000259" key="2">
    <source>
        <dbReference type="PROSITE" id="PS51670"/>
    </source>
</evidence>
<feature type="domain" description="ShKT" evidence="2">
    <location>
        <begin position="241"/>
        <end position="282"/>
    </location>
</feature>
<dbReference type="Pfam" id="PF01549">
    <property type="entry name" value="ShK"/>
    <property type="match status" value="4"/>
</dbReference>
<dbReference type="RefSeq" id="XP_003116171.2">
    <property type="nucleotide sequence ID" value="XM_003116123.2"/>
</dbReference>
<dbReference type="HOGENOM" id="CLU_098771_0_0_1"/>
<dbReference type="CTD" id="9818063"/>
<dbReference type="InterPro" id="IPR003582">
    <property type="entry name" value="ShKT_dom"/>
</dbReference>
<dbReference type="InParanoid" id="E3LHX3"/>
<dbReference type="Gene3D" id="1.10.10.1940">
    <property type="match status" value="2"/>
</dbReference>
<dbReference type="PANTHER" id="PTHR21724:SF93">
    <property type="entry name" value="SHKT DOMAIN-CONTAINING PROTEIN"/>
    <property type="match status" value="1"/>
</dbReference>
<dbReference type="Gene3D" id="1.10.10.1870">
    <property type="entry name" value="ShTK domain-like"/>
    <property type="match status" value="1"/>
</dbReference>
<gene>
    <name evidence="3" type="ORF">CRE_08855</name>
</gene>
<dbReference type="STRING" id="31234.E3LHX3"/>
<accession>E3LHX3</accession>
<name>E3LHX3_CAERE</name>
<comment type="caution">
    <text evidence="1">Lacks conserved residue(s) required for the propagation of feature annotation.</text>
</comment>
<dbReference type="OrthoDB" id="5867083at2759"/>
<feature type="domain" description="ShKT" evidence="2">
    <location>
        <begin position="191"/>
        <end position="225"/>
    </location>
</feature>
<dbReference type="OMA" id="FCCNTDA"/>
<sequence>MCKLWRNQYKKRSFTLFESSTPSSSSSTNPTKMIALISIFFVSFLTPEVSAVIGGDLNCTTYNGTFFVWTPAAVGCNNVISDSSCAILYPTTDALGLPAAGNNAGRPLACYTTATATPAAIVPDMKTAALASCPKTCGFCCNTDAYNCKNVDFPRLNCATITRSQCDSVTWRTIIAADCPSACGFCGQGGCVDAVTNCGNDLSICQNVGLQSFVNQYCQKTCGRCPSTTTSGYGGITGGTCSSYIADSSSSCSAWASNGFCTNNFYTYAQRRARCATTCRLC</sequence>
<dbReference type="EMBL" id="DS268409">
    <property type="protein sequence ID" value="EFO95067.1"/>
    <property type="molecule type" value="Genomic_DNA"/>
</dbReference>